<dbReference type="OrthoDB" id="9811121at2"/>
<sequence length="273" mass="30162">MSRCAAIQMASSPNISSNLTEVERLISEAVKAGAKLVALPENFALMGHHELDKIKQKEQDGSGLIQDFLATTAKKYAVWIVAGTIPIADPDNANKVMAACLIYNDLGERVARYDKIHLFDVHVPGSDEIYRESDTISKGNVPLVIDSPFGKLGIAVCYDLRFPELFRNMQVQGMEVLIIPSAFTQKTGAAHWELLLRARAVENLCYVIAPNQGGFHVNGRQTYGHSMIIDPWGSILECLKTNAGFVAADIDLVRLRKTRETFPVLQHRQIICG</sequence>
<dbReference type="Pfam" id="PF00795">
    <property type="entry name" value="CN_hydrolase"/>
    <property type="match status" value="1"/>
</dbReference>
<dbReference type="PANTHER" id="PTHR23088">
    <property type="entry name" value="NITRILASE-RELATED"/>
    <property type="match status" value="1"/>
</dbReference>
<dbReference type="STRING" id="1420851.AU255_04125"/>
<dbReference type="InterPro" id="IPR036526">
    <property type="entry name" value="C-N_Hydrolase_sf"/>
</dbReference>
<proteinExistence type="inferred from homology"/>
<dbReference type="InterPro" id="IPR045254">
    <property type="entry name" value="Nit1/2_C-N_Hydrolase"/>
</dbReference>
<keyword evidence="2" id="KW-0378">Hydrolase</keyword>
<keyword evidence="4" id="KW-0808">Transferase</keyword>
<gene>
    <name evidence="4" type="ORF">AU255_04125</name>
</gene>
<reference evidence="4 5" key="1">
    <citation type="submission" date="2015-12" db="EMBL/GenBank/DDBJ databases">
        <authorList>
            <person name="Shamseldin A."/>
            <person name="Moawad H."/>
            <person name="Abd El-Rahim W.M."/>
            <person name="Sadowsky M.J."/>
        </authorList>
    </citation>
    <scope>NUCLEOTIDE SEQUENCE [LARGE SCALE GENOMIC DNA]</scope>
    <source>
        <strain evidence="4 5">WF1</strain>
    </source>
</reference>
<evidence type="ECO:0000313" key="4">
    <source>
        <dbReference type="EMBL" id="OQK17094.1"/>
    </source>
</evidence>
<evidence type="ECO:0000313" key="5">
    <source>
        <dbReference type="Proteomes" id="UP000191980"/>
    </source>
</evidence>
<dbReference type="InterPro" id="IPR001110">
    <property type="entry name" value="UPF0012_CS"/>
</dbReference>
<feature type="domain" description="CN hydrolase" evidence="3">
    <location>
        <begin position="2"/>
        <end position="252"/>
    </location>
</feature>
<evidence type="ECO:0000259" key="3">
    <source>
        <dbReference type="PROSITE" id="PS50263"/>
    </source>
</evidence>
<name>A0A1V8M694_9GAMM</name>
<dbReference type="PROSITE" id="PS01227">
    <property type="entry name" value="UPF0012"/>
    <property type="match status" value="1"/>
</dbReference>
<dbReference type="AlphaFoldDB" id="A0A1V8M694"/>
<dbReference type="PROSITE" id="PS50263">
    <property type="entry name" value="CN_HYDROLASE"/>
    <property type="match status" value="1"/>
</dbReference>
<dbReference type="InterPro" id="IPR003010">
    <property type="entry name" value="C-N_Hydrolase"/>
</dbReference>
<keyword evidence="4" id="KW-0012">Acyltransferase</keyword>
<dbReference type="EMBL" id="LPUF01000001">
    <property type="protein sequence ID" value="OQK17094.1"/>
    <property type="molecule type" value="Genomic_DNA"/>
</dbReference>
<comment type="caution">
    <text evidence="4">The sequence shown here is derived from an EMBL/GenBank/DDBJ whole genome shotgun (WGS) entry which is preliminary data.</text>
</comment>
<comment type="similarity">
    <text evidence="1">Belongs to the carbon-nitrogen hydrolase superfamily. NIT1/NIT2 family.</text>
</comment>
<dbReference type="SUPFAM" id="SSF56317">
    <property type="entry name" value="Carbon-nitrogen hydrolase"/>
    <property type="match status" value="1"/>
</dbReference>
<dbReference type="PANTHER" id="PTHR23088:SF27">
    <property type="entry name" value="DEAMINATED GLUTATHIONE AMIDASE"/>
    <property type="match status" value="1"/>
</dbReference>
<accession>A0A1V8M694</accession>
<keyword evidence="5" id="KW-1185">Reference proteome</keyword>
<protein>
    <submittedName>
        <fullName evidence="4">Acyltransferase</fullName>
    </submittedName>
</protein>
<dbReference type="GO" id="GO:0016811">
    <property type="term" value="F:hydrolase activity, acting on carbon-nitrogen (but not peptide) bonds, in linear amides"/>
    <property type="evidence" value="ECO:0007669"/>
    <property type="project" value="InterPro"/>
</dbReference>
<dbReference type="Proteomes" id="UP000191980">
    <property type="component" value="Unassembled WGS sequence"/>
</dbReference>
<dbReference type="CDD" id="cd07572">
    <property type="entry name" value="nit"/>
    <property type="match status" value="1"/>
</dbReference>
<dbReference type="GO" id="GO:0016746">
    <property type="term" value="F:acyltransferase activity"/>
    <property type="evidence" value="ECO:0007669"/>
    <property type="project" value="UniProtKB-KW"/>
</dbReference>
<organism evidence="4 5">
    <name type="scientific">Methyloprofundus sedimenti</name>
    <dbReference type="NCBI Taxonomy" id="1420851"/>
    <lineage>
        <taxon>Bacteria</taxon>
        <taxon>Pseudomonadati</taxon>
        <taxon>Pseudomonadota</taxon>
        <taxon>Gammaproteobacteria</taxon>
        <taxon>Methylococcales</taxon>
        <taxon>Methylococcaceae</taxon>
        <taxon>Methyloprofundus</taxon>
    </lineage>
</organism>
<dbReference type="Gene3D" id="3.60.110.10">
    <property type="entry name" value="Carbon-nitrogen hydrolase"/>
    <property type="match status" value="1"/>
</dbReference>
<evidence type="ECO:0000256" key="2">
    <source>
        <dbReference type="ARBA" id="ARBA00022801"/>
    </source>
</evidence>
<evidence type="ECO:0000256" key="1">
    <source>
        <dbReference type="ARBA" id="ARBA00010613"/>
    </source>
</evidence>
<dbReference type="RefSeq" id="WP_080521707.1">
    <property type="nucleotide sequence ID" value="NZ_LPUF01000001.1"/>
</dbReference>